<organism evidence="2 3">
    <name type="scientific">Dimargaris cristalligena</name>
    <dbReference type="NCBI Taxonomy" id="215637"/>
    <lineage>
        <taxon>Eukaryota</taxon>
        <taxon>Fungi</taxon>
        <taxon>Fungi incertae sedis</taxon>
        <taxon>Zoopagomycota</taxon>
        <taxon>Kickxellomycotina</taxon>
        <taxon>Dimargaritomycetes</taxon>
        <taxon>Dimargaritales</taxon>
        <taxon>Dimargaritaceae</taxon>
        <taxon>Dimargaris</taxon>
    </lineage>
</organism>
<dbReference type="GO" id="GO:0016020">
    <property type="term" value="C:membrane"/>
    <property type="evidence" value="ECO:0007669"/>
    <property type="project" value="GOC"/>
</dbReference>
<evidence type="ECO:0000256" key="1">
    <source>
        <dbReference type="SAM" id="Phobius"/>
    </source>
</evidence>
<feature type="transmembrane region" description="Helical" evidence="1">
    <location>
        <begin position="115"/>
        <end position="133"/>
    </location>
</feature>
<reference evidence="3" key="1">
    <citation type="journal article" date="2018" name="Nat. Microbiol.">
        <title>Leveraging single-cell genomics to expand the fungal tree of life.</title>
        <authorList>
            <person name="Ahrendt S.R."/>
            <person name="Quandt C.A."/>
            <person name="Ciobanu D."/>
            <person name="Clum A."/>
            <person name="Salamov A."/>
            <person name="Andreopoulos B."/>
            <person name="Cheng J.F."/>
            <person name="Woyke T."/>
            <person name="Pelin A."/>
            <person name="Henrissat B."/>
            <person name="Reynolds N.K."/>
            <person name="Benny G.L."/>
            <person name="Smith M.E."/>
            <person name="James T.Y."/>
            <person name="Grigoriev I.V."/>
        </authorList>
    </citation>
    <scope>NUCLEOTIDE SEQUENCE [LARGE SCALE GENOMIC DNA]</scope>
    <source>
        <strain evidence="3">RSA 468</strain>
    </source>
</reference>
<dbReference type="InterPro" id="IPR009305">
    <property type="entry name" value="Mpo1-like"/>
</dbReference>
<feature type="transmembrane region" description="Helical" evidence="1">
    <location>
        <begin position="23"/>
        <end position="44"/>
    </location>
</feature>
<dbReference type="Pfam" id="PF06127">
    <property type="entry name" value="Mpo1-like"/>
    <property type="match status" value="1"/>
</dbReference>
<dbReference type="AlphaFoldDB" id="A0A4V1J4L0"/>
<gene>
    <name evidence="2" type="ORF">BJ085DRAFT_34684</name>
</gene>
<dbReference type="EMBL" id="ML002755">
    <property type="protein sequence ID" value="RKP35929.1"/>
    <property type="molecule type" value="Genomic_DNA"/>
</dbReference>
<dbReference type="GO" id="GO:0005783">
    <property type="term" value="C:endoplasmic reticulum"/>
    <property type="evidence" value="ECO:0007669"/>
    <property type="project" value="TreeGrafter"/>
</dbReference>
<keyword evidence="1" id="KW-0812">Transmembrane</keyword>
<evidence type="ECO:0008006" key="4">
    <source>
        <dbReference type="Google" id="ProtNLM"/>
    </source>
</evidence>
<feature type="transmembrane region" description="Helical" evidence="1">
    <location>
        <begin position="148"/>
        <end position="169"/>
    </location>
</feature>
<proteinExistence type="predicted"/>
<keyword evidence="1" id="KW-0472">Membrane</keyword>
<sequence>MGLFNLKDQFSFYGAYHNDKRNVWVHIVFVPAITWSFWVLLATLGPMGFVDPNHFLVRQLTRLGLEPNYALLNLLVFFAYYLVLDPTAALLYLPILLTMYLTATSLAHSMDLPQVLAVGVGVHVISWLAQFYSHAKFEGRAPALLDNVAQALLMAPFFVFLEVLFMFGYREAFQREIQVIVRQKIREFRANQTRVPKKPA</sequence>
<keyword evidence="3" id="KW-1185">Reference proteome</keyword>
<dbReference type="PANTHER" id="PTHR28026:SF9">
    <property type="entry name" value="2-HYDROXY-PALMITIC ACID DIOXYGENASE MPO1"/>
    <property type="match status" value="1"/>
</dbReference>
<accession>A0A4V1J4L0</accession>
<keyword evidence="1" id="KW-1133">Transmembrane helix</keyword>
<dbReference type="Proteomes" id="UP000268162">
    <property type="component" value="Unassembled WGS sequence"/>
</dbReference>
<evidence type="ECO:0000313" key="2">
    <source>
        <dbReference type="EMBL" id="RKP35929.1"/>
    </source>
</evidence>
<protein>
    <recommendedName>
        <fullName evidence="4">DUF962 domain-containing protein</fullName>
    </recommendedName>
</protein>
<evidence type="ECO:0000313" key="3">
    <source>
        <dbReference type="Proteomes" id="UP000268162"/>
    </source>
</evidence>
<name>A0A4V1J4L0_9FUNG</name>
<dbReference type="GO" id="GO:0046521">
    <property type="term" value="P:sphingoid catabolic process"/>
    <property type="evidence" value="ECO:0007669"/>
    <property type="project" value="TreeGrafter"/>
</dbReference>
<dbReference type="PANTHER" id="PTHR28026">
    <property type="entry name" value="DUF962 DOMAIN PROTEIN (AFU_ORTHOLOGUE AFUA_8G05310)"/>
    <property type="match status" value="1"/>
</dbReference>